<name>A0A0D9WPC1_9ORYZ</name>
<protein>
    <recommendedName>
        <fullName evidence="3">TFIIS N-terminal domain-containing protein</fullName>
    </recommendedName>
</protein>
<keyword evidence="5" id="KW-1185">Reference proteome</keyword>
<dbReference type="eggNOG" id="ENOG502R3F7">
    <property type="taxonomic scope" value="Eukaryota"/>
</dbReference>
<evidence type="ECO:0000259" key="3">
    <source>
        <dbReference type="PROSITE" id="PS51319"/>
    </source>
</evidence>
<feature type="compositionally biased region" description="Basic and acidic residues" evidence="2">
    <location>
        <begin position="7"/>
        <end position="21"/>
    </location>
</feature>
<evidence type="ECO:0000313" key="5">
    <source>
        <dbReference type="Proteomes" id="UP000032180"/>
    </source>
</evidence>
<keyword evidence="1" id="KW-0539">Nucleus</keyword>
<dbReference type="Gramene" id="LPERR06G09790.1">
    <property type="protein sequence ID" value="LPERR06G09790.1"/>
    <property type="gene ID" value="LPERR06G09790"/>
</dbReference>
<dbReference type="PANTHER" id="PTHR47853">
    <property type="entry name" value="EXPRESSED PROTEIN"/>
    <property type="match status" value="1"/>
</dbReference>
<feature type="region of interest" description="Disordered" evidence="2">
    <location>
        <begin position="132"/>
        <end position="164"/>
    </location>
</feature>
<evidence type="ECO:0000256" key="1">
    <source>
        <dbReference type="PROSITE-ProRule" id="PRU00649"/>
    </source>
</evidence>
<dbReference type="InterPro" id="IPR035441">
    <property type="entry name" value="TFIIS/LEDGF_dom_sf"/>
</dbReference>
<dbReference type="Pfam" id="PF08711">
    <property type="entry name" value="Med26"/>
    <property type="match status" value="1"/>
</dbReference>
<accession>A0A0D9WPC1</accession>
<evidence type="ECO:0000256" key="2">
    <source>
        <dbReference type="SAM" id="MobiDB-lite"/>
    </source>
</evidence>
<dbReference type="PROSITE" id="PS51319">
    <property type="entry name" value="TFIIS_N"/>
    <property type="match status" value="1"/>
</dbReference>
<dbReference type="SUPFAM" id="SSF47676">
    <property type="entry name" value="Conserved domain common to transcription factors TFIIS, elongin A, CRSP70"/>
    <property type="match status" value="1"/>
</dbReference>
<dbReference type="EnsemblPlants" id="LPERR06G09790.1">
    <property type="protein sequence ID" value="LPERR06G09790.1"/>
    <property type="gene ID" value="LPERR06G09790"/>
</dbReference>
<feature type="region of interest" description="Disordered" evidence="2">
    <location>
        <begin position="1"/>
        <end position="21"/>
    </location>
</feature>
<dbReference type="GO" id="GO:0005634">
    <property type="term" value="C:nucleus"/>
    <property type="evidence" value="ECO:0007669"/>
    <property type="project" value="UniProtKB-SubCell"/>
</dbReference>
<organism evidence="4 5">
    <name type="scientific">Leersia perrieri</name>
    <dbReference type="NCBI Taxonomy" id="77586"/>
    <lineage>
        <taxon>Eukaryota</taxon>
        <taxon>Viridiplantae</taxon>
        <taxon>Streptophyta</taxon>
        <taxon>Embryophyta</taxon>
        <taxon>Tracheophyta</taxon>
        <taxon>Spermatophyta</taxon>
        <taxon>Magnoliopsida</taxon>
        <taxon>Liliopsida</taxon>
        <taxon>Poales</taxon>
        <taxon>Poaceae</taxon>
        <taxon>BOP clade</taxon>
        <taxon>Oryzoideae</taxon>
        <taxon>Oryzeae</taxon>
        <taxon>Oryzinae</taxon>
        <taxon>Leersia</taxon>
    </lineage>
</organism>
<dbReference type="PANTHER" id="PTHR47853:SF1">
    <property type="entry name" value="EXPRESSED PROTEIN"/>
    <property type="match status" value="1"/>
</dbReference>
<reference evidence="4 5" key="1">
    <citation type="submission" date="2012-08" db="EMBL/GenBank/DDBJ databases">
        <title>Oryza genome evolution.</title>
        <authorList>
            <person name="Wing R.A."/>
        </authorList>
    </citation>
    <scope>NUCLEOTIDE SEQUENCE</scope>
</reference>
<dbReference type="InterPro" id="IPR017923">
    <property type="entry name" value="TFIIS_N"/>
</dbReference>
<reference evidence="5" key="2">
    <citation type="submission" date="2013-12" db="EMBL/GenBank/DDBJ databases">
        <authorList>
            <person name="Yu Y."/>
            <person name="Lee S."/>
            <person name="de Baynast K."/>
            <person name="Wissotski M."/>
            <person name="Liu L."/>
            <person name="Talag J."/>
            <person name="Goicoechea J."/>
            <person name="Angelova A."/>
            <person name="Jetty R."/>
            <person name="Kudrna D."/>
            <person name="Golser W."/>
            <person name="Rivera L."/>
            <person name="Zhang J."/>
            <person name="Wing R."/>
        </authorList>
    </citation>
    <scope>NUCLEOTIDE SEQUENCE</scope>
</reference>
<sequence length="216" mass="24611">MRSSIFRHGDEATDHPALSRDEFRDARSKIVEMLSDATDDGEEEEAEELRATLDEMMFLSLLTLEVVPLPPAKTLAGTDLARDVVGLTKHESGRVRGLAACVVRRWRASRPTSPRPRQRWRSYLRLWNMTSHHHPERSTGGCQGPKNDLPAAEKRPARASATPFRADDERALNAAKRRLREGYEEAEEAKRRCTVKVIEAPAMARQRQRKMHPILR</sequence>
<feature type="domain" description="TFIIS N-terminal" evidence="3">
    <location>
        <begin position="25"/>
        <end position="113"/>
    </location>
</feature>
<dbReference type="HOGENOM" id="CLU_1279315_0_0_1"/>
<evidence type="ECO:0000313" key="4">
    <source>
        <dbReference type="EnsemblPlants" id="LPERR06G09790.1"/>
    </source>
</evidence>
<dbReference type="AlphaFoldDB" id="A0A0D9WPC1"/>
<reference evidence="4" key="3">
    <citation type="submission" date="2015-04" db="UniProtKB">
        <authorList>
            <consortium name="EnsemblPlants"/>
        </authorList>
    </citation>
    <scope>IDENTIFICATION</scope>
</reference>
<proteinExistence type="predicted"/>
<comment type="subcellular location">
    <subcellularLocation>
        <location evidence="1">Nucleus</location>
    </subcellularLocation>
</comment>
<dbReference type="STRING" id="77586.A0A0D9WPC1"/>
<dbReference type="Proteomes" id="UP000032180">
    <property type="component" value="Chromosome 6"/>
</dbReference>